<name>A0A9Q1IIT1_SYNKA</name>
<sequence>MSCRANHTDRDNREALVAQPLKQKINMFQTMWRKQISLPPLLSASNCKNSVLLLSMDAGLLSPTPHHQGELCASVFLPLLLSPSVRRKRFSVVPTVPPQASRGRHSATECDPSSGGRGIATRLLIREQKTYSRALVHSAFSLIQDPFAQPK</sequence>
<protein>
    <submittedName>
        <fullName evidence="1">Uncharacterized protein</fullName>
    </submittedName>
</protein>
<comment type="caution">
    <text evidence="1">The sequence shown here is derived from an EMBL/GenBank/DDBJ whole genome shotgun (WGS) entry which is preliminary data.</text>
</comment>
<dbReference type="Proteomes" id="UP001152622">
    <property type="component" value="Chromosome 15"/>
</dbReference>
<accession>A0A9Q1IIT1</accession>
<reference evidence="1" key="1">
    <citation type="journal article" date="2023" name="Science">
        <title>Genome structures resolve the early diversification of teleost fishes.</title>
        <authorList>
            <person name="Parey E."/>
            <person name="Louis A."/>
            <person name="Montfort J."/>
            <person name="Bouchez O."/>
            <person name="Roques C."/>
            <person name="Iampietro C."/>
            <person name="Lluch J."/>
            <person name="Castinel A."/>
            <person name="Donnadieu C."/>
            <person name="Desvignes T."/>
            <person name="Floi Bucao C."/>
            <person name="Jouanno E."/>
            <person name="Wen M."/>
            <person name="Mejri S."/>
            <person name="Dirks R."/>
            <person name="Jansen H."/>
            <person name="Henkel C."/>
            <person name="Chen W.J."/>
            <person name="Zahm M."/>
            <person name="Cabau C."/>
            <person name="Klopp C."/>
            <person name="Thompson A.W."/>
            <person name="Robinson-Rechavi M."/>
            <person name="Braasch I."/>
            <person name="Lecointre G."/>
            <person name="Bobe J."/>
            <person name="Postlethwait J.H."/>
            <person name="Berthelot C."/>
            <person name="Roest Crollius H."/>
            <person name="Guiguen Y."/>
        </authorList>
    </citation>
    <scope>NUCLEOTIDE SEQUENCE</scope>
    <source>
        <strain evidence="1">WJC10195</strain>
    </source>
</reference>
<organism evidence="1 2">
    <name type="scientific">Synaphobranchus kaupii</name>
    <name type="common">Kaup's arrowtooth eel</name>
    <dbReference type="NCBI Taxonomy" id="118154"/>
    <lineage>
        <taxon>Eukaryota</taxon>
        <taxon>Metazoa</taxon>
        <taxon>Chordata</taxon>
        <taxon>Craniata</taxon>
        <taxon>Vertebrata</taxon>
        <taxon>Euteleostomi</taxon>
        <taxon>Actinopterygii</taxon>
        <taxon>Neopterygii</taxon>
        <taxon>Teleostei</taxon>
        <taxon>Anguilliformes</taxon>
        <taxon>Synaphobranchidae</taxon>
        <taxon>Synaphobranchus</taxon>
    </lineage>
</organism>
<evidence type="ECO:0000313" key="2">
    <source>
        <dbReference type="Proteomes" id="UP001152622"/>
    </source>
</evidence>
<evidence type="ECO:0000313" key="1">
    <source>
        <dbReference type="EMBL" id="KAJ8341039.1"/>
    </source>
</evidence>
<keyword evidence="2" id="KW-1185">Reference proteome</keyword>
<gene>
    <name evidence="1" type="ORF">SKAU_G00333300</name>
</gene>
<dbReference type="EMBL" id="JAINUF010000015">
    <property type="protein sequence ID" value="KAJ8341039.1"/>
    <property type="molecule type" value="Genomic_DNA"/>
</dbReference>
<dbReference type="AlphaFoldDB" id="A0A9Q1IIT1"/>
<proteinExistence type="predicted"/>